<evidence type="ECO:0000313" key="1">
    <source>
        <dbReference type="EMBL" id="GBE77703.1"/>
    </source>
</evidence>
<dbReference type="InParanoid" id="A0A401G6B4"/>
<evidence type="ECO:0000313" key="2">
    <source>
        <dbReference type="Proteomes" id="UP000287166"/>
    </source>
</evidence>
<dbReference type="OrthoDB" id="2780168at2759"/>
<proteinExistence type="predicted"/>
<organism evidence="1 2">
    <name type="scientific">Sparassis crispa</name>
    <dbReference type="NCBI Taxonomy" id="139825"/>
    <lineage>
        <taxon>Eukaryota</taxon>
        <taxon>Fungi</taxon>
        <taxon>Dikarya</taxon>
        <taxon>Basidiomycota</taxon>
        <taxon>Agaricomycotina</taxon>
        <taxon>Agaricomycetes</taxon>
        <taxon>Polyporales</taxon>
        <taxon>Sparassidaceae</taxon>
        <taxon>Sparassis</taxon>
    </lineage>
</organism>
<dbReference type="EMBL" id="BFAD01000001">
    <property type="protein sequence ID" value="GBE77703.1"/>
    <property type="molecule type" value="Genomic_DNA"/>
</dbReference>
<dbReference type="AlphaFoldDB" id="A0A401G6B4"/>
<protein>
    <submittedName>
        <fullName evidence="1">Uncharacterized protein</fullName>
    </submittedName>
</protein>
<sequence>MREFASFTSPSSRHIMSLHRASLQGLPEEILSEIISYHGYQQNIPRRYRIAYTLSQVNHRLRESALPFLIRDIGVRNCQVACSVVRCFRDAPDQARLVHSLKIGNTLYGRVDNKIVCTTRFPDFKFFCDVAAWPFLNLRSFECVEGSCTPEDLDVLHGCPHLATLALAWRDIFAFPNLDGWPELEVLRIYPYSSYIHRRTVRPATHMTFNRLTTLVVQDAALSPWWNNHFDLLTFPNLHVLSLQDLISSPNEVYGFIERHPSLRECNISFHGLGMCLSFEGLMMLIEGTGIWTHHNLPMLSDDHEYEEEKSQQTLFDSPYFQEPPPDERGETYIRFSSFAFARVPFVPDFRLTPRDARYKVTALALPVMDQETWIQRDIPVTDIPGFMRTVDRFPEMQELRLASATAQWYETFTYFMNEIAAPIGEWTHLRKLSLCYEMPHCWSWGPENDEVSLPACDIFVLDDVEPPMYSLDKEERPYFWDEEEADPLKYWKPHRYAPMNLRYLREEFPMEMPAFEEALRWTLRVDDDVDIDPLDRNVLIYAWEIRHAPRCARKVRYLAERSRTLEEFEWFLNGPHGGVRWMWKIQRGKDGRIWSVTGDLNYVGSVRGNPPPFLVLVGQELQTSLAPRSLFY</sequence>
<dbReference type="RefSeq" id="XP_027608616.1">
    <property type="nucleotide sequence ID" value="XM_027752815.1"/>
</dbReference>
<gene>
    <name evidence="1" type="ORF">SCP_0105850</name>
</gene>
<dbReference type="Proteomes" id="UP000287166">
    <property type="component" value="Unassembled WGS sequence"/>
</dbReference>
<keyword evidence="2" id="KW-1185">Reference proteome</keyword>
<name>A0A401G6B4_9APHY</name>
<dbReference type="GeneID" id="38774620"/>
<accession>A0A401G6B4</accession>
<reference evidence="1 2" key="1">
    <citation type="journal article" date="2018" name="Sci. Rep.">
        <title>Genome sequence of the cauliflower mushroom Sparassis crispa (Hanabiratake) and its association with beneficial usage.</title>
        <authorList>
            <person name="Kiyama R."/>
            <person name="Furutani Y."/>
            <person name="Kawaguchi K."/>
            <person name="Nakanishi T."/>
        </authorList>
    </citation>
    <scope>NUCLEOTIDE SEQUENCE [LARGE SCALE GENOMIC DNA]</scope>
</reference>
<comment type="caution">
    <text evidence="1">The sequence shown here is derived from an EMBL/GenBank/DDBJ whole genome shotgun (WGS) entry which is preliminary data.</text>
</comment>